<dbReference type="RefSeq" id="WP_155439075.1">
    <property type="nucleotide sequence ID" value="NZ_WNLA01000006.1"/>
</dbReference>
<name>A0A6L6PZ17_9BURK</name>
<evidence type="ECO:0008006" key="3">
    <source>
        <dbReference type="Google" id="ProtNLM"/>
    </source>
</evidence>
<evidence type="ECO:0000313" key="2">
    <source>
        <dbReference type="Proteomes" id="UP000484015"/>
    </source>
</evidence>
<dbReference type="EMBL" id="WNLA01000006">
    <property type="protein sequence ID" value="MTW02675.1"/>
    <property type="molecule type" value="Genomic_DNA"/>
</dbReference>
<dbReference type="Proteomes" id="UP000484015">
    <property type="component" value="Unassembled WGS sequence"/>
</dbReference>
<accession>A0A6L6PZ17</accession>
<comment type="caution">
    <text evidence="1">The sequence shown here is derived from an EMBL/GenBank/DDBJ whole genome shotgun (WGS) entry which is preliminary data.</text>
</comment>
<sequence>MKSQTEVRTIIVANHDAINRKLLQRIADGIKRRYIDSSGREVMVCLHSPEAKRLYLRCFTISQRHLHYVTAQACRRVPIYDVERIGQELLTMLDARLAHFNQLLASTEAHCQACRITSLAEYDVEPLSFATRIFSAHDLRMVGLIEKVDLLVLMLETLRINEAITVAELAMQKSQLRKAVHDATNAVRVAKRTLHRRANSSLAPAASPA</sequence>
<evidence type="ECO:0000313" key="1">
    <source>
        <dbReference type="EMBL" id="MTW02675.1"/>
    </source>
</evidence>
<dbReference type="AlphaFoldDB" id="A0A6L6PZ17"/>
<keyword evidence="2" id="KW-1185">Reference proteome</keyword>
<reference evidence="1 2" key="1">
    <citation type="submission" date="2019-11" db="EMBL/GenBank/DDBJ databases">
        <title>Type strains purchased from KCTC, JCM and DSMZ.</title>
        <authorList>
            <person name="Lu H."/>
        </authorList>
    </citation>
    <scope>NUCLEOTIDE SEQUENCE [LARGE SCALE GENOMIC DNA]</scope>
    <source>
        <strain evidence="1 2">KCTC 42409</strain>
    </source>
</reference>
<organism evidence="1 2">
    <name type="scientific">Pseudoduganella ginsengisoli</name>
    <dbReference type="NCBI Taxonomy" id="1462440"/>
    <lineage>
        <taxon>Bacteria</taxon>
        <taxon>Pseudomonadati</taxon>
        <taxon>Pseudomonadota</taxon>
        <taxon>Betaproteobacteria</taxon>
        <taxon>Burkholderiales</taxon>
        <taxon>Oxalobacteraceae</taxon>
        <taxon>Telluria group</taxon>
        <taxon>Pseudoduganella</taxon>
    </lineage>
</organism>
<gene>
    <name evidence="1" type="ORF">GM668_11330</name>
</gene>
<dbReference type="OrthoDB" id="8905305at2"/>
<proteinExistence type="predicted"/>
<protein>
    <recommendedName>
        <fullName evidence="3">DUF1845 domain-containing protein</fullName>
    </recommendedName>
</protein>